<proteinExistence type="predicted"/>
<gene>
    <name evidence="2" type="ORF">Glove_52g169</name>
</gene>
<organism evidence="2 3">
    <name type="scientific">Diversispora epigaea</name>
    <dbReference type="NCBI Taxonomy" id="1348612"/>
    <lineage>
        <taxon>Eukaryota</taxon>
        <taxon>Fungi</taxon>
        <taxon>Fungi incertae sedis</taxon>
        <taxon>Mucoromycota</taxon>
        <taxon>Glomeromycotina</taxon>
        <taxon>Glomeromycetes</taxon>
        <taxon>Diversisporales</taxon>
        <taxon>Diversisporaceae</taxon>
        <taxon>Diversispora</taxon>
    </lineage>
</organism>
<evidence type="ECO:0000256" key="1">
    <source>
        <dbReference type="SAM" id="MobiDB-lite"/>
    </source>
</evidence>
<protein>
    <submittedName>
        <fullName evidence="2">Uncharacterized protein</fullName>
    </submittedName>
</protein>
<reference evidence="2 3" key="1">
    <citation type="submission" date="2018-08" db="EMBL/GenBank/DDBJ databases">
        <title>Genome and evolution of the arbuscular mycorrhizal fungus Diversispora epigaea (formerly Glomus versiforme) and its bacterial endosymbionts.</title>
        <authorList>
            <person name="Sun X."/>
            <person name="Fei Z."/>
            <person name="Harrison M."/>
        </authorList>
    </citation>
    <scope>NUCLEOTIDE SEQUENCE [LARGE SCALE GENOMIC DNA]</scope>
    <source>
        <strain evidence="2 3">IT104</strain>
    </source>
</reference>
<keyword evidence="3" id="KW-1185">Reference proteome</keyword>
<feature type="compositionally biased region" description="Low complexity" evidence="1">
    <location>
        <begin position="107"/>
        <end position="117"/>
    </location>
</feature>
<name>A0A397JHJ3_9GLOM</name>
<evidence type="ECO:0000313" key="3">
    <source>
        <dbReference type="Proteomes" id="UP000266861"/>
    </source>
</evidence>
<dbReference type="AlphaFoldDB" id="A0A397JHJ3"/>
<dbReference type="EMBL" id="PQFF01000049">
    <property type="protein sequence ID" value="RHZ86268.1"/>
    <property type="molecule type" value="Genomic_DNA"/>
</dbReference>
<sequence length="128" mass="14377">MVESNNTTKIIIIHMLEKVTDLSSSHDTQFEESFPDECYSITSPQLCNIMQELQIKLSDNHGVSSKSFTILNQGTFENGPECHSMTLPQFYKRSKCDGNYSPEMKVTSTPPSSTISSVLGSKRNNDEY</sequence>
<accession>A0A397JHJ3</accession>
<feature type="region of interest" description="Disordered" evidence="1">
    <location>
        <begin position="101"/>
        <end position="128"/>
    </location>
</feature>
<evidence type="ECO:0000313" key="2">
    <source>
        <dbReference type="EMBL" id="RHZ86268.1"/>
    </source>
</evidence>
<dbReference type="Proteomes" id="UP000266861">
    <property type="component" value="Unassembled WGS sequence"/>
</dbReference>
<comment type="caution">
    <text evidence="2">The sequence shown here is derived from an EMBL/GenBank/DDBJ whole genome shotgun (WGS) entry which is preliminary data.</text>
</comment>